<dbReference type="InterPro" id="IPR036412">
    <property type="entry name" value="HAD-like_sf"/>
</dbReference>
<dbReference type="PANTHER" id="PTHR43434">
    <property type="entry name" value="PHOSPHOGLYCOLATE PHOSPHATASE"/>
    <property type="match status" value="1"/>
</dbReference>
<protein>
    <submittedName>
        <fullName evidence="1">Haloacid dehalogenase</fullName>
    </submittedName>
</protein>
<dbReference type="Proteomes" id="UP000093501">
    <property type="component" value="Unassembled WGS sequence"/>
</dbReference>
<sequence>MTQRVLVTDLDNTLWDWFAAWHGSFTAMLQELIRQTGIPQTRLEQEMRVVHRRHGTTEYTHLLDELPSLREAAGSIEPWRAFPGAIDALRSERRRLTKLYPGVLETLNTLRRAGYRIVGYTESLAYWTEWRIRRTELDGIIDVLYSAPDHDHPRDQSLHGIRSRPDDFYGLKNTTHNHVPRGVLKPNAEVLLEILRGVGAAPQDAYYIGDSLMKDIAMAQSANVTDIHAAYGESQRSADYELLRAVTHWTDEDVAREKEITAQAGLVVPTHVCQNRFSELLAFLPLD</sequence>
<dbReference type="AlphaFoldDB" id="A0A1C0AQX7"/>
<dbReference type="GO" id="GO:0006281">
    <property type="term" value="P:DNA repair"/>
    <property type="evidence" value="ECO:0007669"/>
    <property type="project" value="TreeGrafter"/>
</dbReference>
<keyword evidence="2" id="KW-1185">Reference proteome</keyword>
<dbReference type="InterPro" id="IPR023214">
    <property type="entry name" value="HAD_sf"/>
</dbReference>
<dbReference type="SFLD" id="SFLDS00003">
    <property type="entry name" value="Haloacid_Dehalogenase"/>
    <property type="match status" value="1"/>
</dbReference>
<dbReference type="PANTHER" id="PTHR43434:SF1">
    <property type="entry name" value="PHOSPHOGLYCOLATE PHOSPHATASE"/>
    <property type="match status" value="1"/>
</dbReference>
<name>A0A1C0AQX7_9ACTN</name>
<dbReference type="SUPFAM" id="SSF56784">
    <property type="entry name" value="HAD-like"/>
    <property type="match status" value="1"/>
</dbReference>
<dbReference type="InterPro" id="IPR050155">
    <property type="entry name" value="HAD-like_hydrolase_sf"/>
</dbReference>
<organism evidence="1 2">
    <name type="scientific">Tessaracoccus lapidicaptus</name>
    <dbReference type="NCBI Taxonomy" id="1427523"/>
    <lineage>
        <taxon>Bacteria</taxon>
        <taxon>Bacillati</taxon>
        <taxon>Actinomycetota</taxon>
        <taxon>Actinomycetes</taxon>
        <taxon>Propionibacteriales</taxon>
        <taxon>Propionibacteriaceae</taxon>
        <taxon>Tessaracoccus</taxon>
    </lineage>
</organism>
<gene>
    <name evidence="1" type="ORF">BCR15_13975</name>
</gene>
<dbReference type="SFLD" id="SFLDG01129">
    <property type="entry name" value="C1.5:_HAD__Beta-PGM__Phosphata"/>
    <property type="match status" value="1"/>
</dbReference>
<dbReference type="Pfam" id="PF00702">
    <property type="entry name" value="Hydrolase"/>
    <property type="match status" value="1"/>
</dbReference>
<comment type="caution">
    <text evidence="1">The sequence shown here is derived from an EMBL/GenBank/DDBJ whole genome shotgun (WGS) entry which is preliminary data.</text>
</comment>
<accession>A0A1C0AQX7</accession>
<dbReference type="GO" id="GO:0008967">
    <property type="term" value="F:phosphoglycolate phosphatase activity"/>
    <property type="evidence" value="ECO:0007669"/>
    <property type="project" value="TreeGrafter"/>
</dbReference>
<evidence type="ECO:0000313" key="1">
    <source>
        <dbReference type="EMBL" id="OCL36690.1"/>
    </source>
</evidence>
<dbReference type="RefSeq" id="WP_068750392.1">
    <property type="nucleotide sequence ID" value="NZ_LR214441.1"/>
</dbReference>
<evidence type="ECO:0000313" key="2">
    <source>
        <dbReference type="Proteomes" id="UP000093501"/>
    </source>
</evidence>
<dbReference type="EMBL" id="MBQD01000009">
    <property type="protein sequence ID" value="OCL36690.1"/>
    <property type="molecule type" value="Genomic_DNA"/>
</dbReference>
<dbReference type="Gene3D" id="3.40.50.1000">
    <property type="entry name" value="HAD superfamily/HAD-like"/>
    <property type="match status" value="1"/>
</dbReference>
<reference evidence="2" key="1">
    <citation type="submission" date="2016-07" db="EMBL/GenBank/DDBJ databases">
        <authorList>
            <person name="Florea S."/>
            <person name="Webb J.S."/>
            <person name="Jaromczyk J."/>
            <person name="Schardl C.L."/>
        </authorList>
    </citation>
    <scope>NUCLEOTIDE SEQUENCE [LARGE SCALE GENOMIC DNA]</scope>
    <source>
        <strain evidence="2">IPBSL-7</strain>
    </source>
</reference>
<proteinExistence type="predicted"/>